<dbReference type="InterPro" id="IPR039420">
    <property type="entry name" value="WalR-like"/>
</dbReference>
<evidence type="ECO:0000313" key="9">
    <source>
        <dbReference type="Proteomes" id="UP000603369"/>
    </source>
</evidence>
<feature type="modified residue" description="4-aspartylphosphate" evidence="5">
    <location>
        <position position="56"/>
    </location>
</feature>
<feature type="domain" description="HTH luxR-type" evidence="6">
    <location>
        <begin position="153"/>
        <end position="217"/>
    </location>
</feature>
<dbReference type="SUPFAM" id="SSF46894">
    <property type="entry name" value="C-terminal effector domain of the bipartite response regulators"/>
    <property type="match status" value="1"/>
</dbReference>
<evidence type="ECO:0000259" key="7">
    <source>
        <dbReference type="PROSITE" id="PS50110"/>
    </source>
</evidence>
<evidence type="ECO:0000259" key="6">
    <source>
        <dbReference type="PROSITE" id="PS50043"/>
    </source>
</evidence>
<gene>
    <name evidence="8" type="ORF">JDP02_02110</name>
</gene>
<keyword evidence="1 5" id="KW-0597">Phosphoprotein</keyword>
<dbReference type="InterPro" id="IPR016032">
    <property type="entry name" value="Sig_transdc_resp-reg_C-effctor"/>
</dbReference>
<name>A0A8I1HY64_9CORY</name>
<feature type="domain" description="Response regulatory" evidence="7">
    <location>
        <begin position="5"/>
        <end position="123"/>
    </location>
</feature>
<dbReference type="InterPro" id="IPR058245">
    <property type="entry name" value="NreC/VraR/RcsB-like_REC"/>
</dbReference>
<dbReference type="PANTHER" id="PTHR43214:SF24">
    <property type="entry name" value="TRANSCRIPTIONAL REGULATORY PROTEIN NARL-RELATED"/>
    <property type="match status" value="1"/>
</dbReference>
<dbReference type="SMART" id="SM00421">
    <property type="entry name" value="HTH_LUXR"/>
    <property type="match status" value="1"/>
</dbReference>
<dbReference type="AlphaFoldDB" id="A0A8I1HY64"/>
<comment type="caution">
    <text evidence="8">The sequence shown here is derived from an EMBL/GenBank/DDBJ whole genome shotgun (WGS) entry which is preliminary data.</text>
</comment>
<evidence type="ECO:0000256" key="1">
    <source>
        <dbReference type="ARBA" id="ARBA00022553"/>
    </source>
</evidence>
<keyword evidence="2" id="KW-0805">Transcription regulation</keyword>
<keyword evidence="4" id="KW-0804">Transcription</keyword>
<dbReference type="PROSITE" id="PS50043">
    <property type="entry name" value="HTH_LUXR_2"/>
    <property type="match status" value="1"/>
</dbReference>
<protein>
    <submittedName>
        <fullName evidence="8">Response regulator transcription factor</fullName>
    </submittedName>
</protein>
<dbReference type="CDD" id="cd06170">
    <property type="entry name" value="LuxR_C_like"/>
    <property type="match status" value="1"/>
</dbReference>
<dbReference type="Pfam" id="PF00196">
    <property type="entry name" value="GerE"/>
    <property type="match status" value="1"/>
</dbReference>
<dbReference type="SMART" id="SM00448">
    <property type="entry name" value="REC"/>
    <property type="match status" value="1"/>
</dbReference>
<dbReference type="InterPro" id="IPR011006">
    <property type="entry name" value="CheY-like_superfamily"/>
</dbReference>
<accession>A0A8I1HY64</accession>
<keyword evidence="9" id="KW-1185">Reference proteome</keyword>
<evidence type="ECO:0000256" key="2">
    <source>
        <dbReference type="ARBA" id="ARBA00023015"/>
    </source>
</evidence>
<keyword evidence="3" id="KW-0238">DNA-binding</keyword>
<dbReference type="GO" id="GO:0000160">
    <property type="term" value="P:phosphorelay signal transduction system"/>
    <property type="evidence" value="ECO:0007669"/>
    <property type="project" value="InterPro"/>
</dbReference>
<sequence>MSEIRVVLVDDEPLLRHGLRMILEGAPGISVIGEAGNGKEGVELILAEEPDVVLMDIRMPVMDGIEATAQLHSLAGARDIPVVMLTAFDTDEFILHALRAGAVGFLLKTTAPEALVASVRAASQGQQQLSPKVLENLVGLAATPTPPEQEMIQPSGLAELSERENEIAQLVAQGLSNAEIAERLFISLTTVKTHMKHILAKIDGTNRVHIAIAVLGG</sequence>
<proteinExistence type="predicted"/>
<evidence type="ECO:0000256" key="5">
    <source>
        <dbReference type="PROSITE-ProRule" id="PRU00169"/>
    </source>
</evidence>
<organism evidence="8 9">
    <name type="scientific">Corynebacterium tuberculostearicum</name>
    <dbReference type="NCBI Taxonomy" id="38304"/>
    <lineage>
        <taxon>Bacteria</taxon>
        <taxon>Bacillati</taxon>
        <taxon>Actinomycetota</taxon>
        <taxon>Actinomycetes</taxon>
        <taxon>Mycobacteriales</taxon>
        <taxon>Corynebacteriaceae</taxon>
        <taxon>Corynebacterium</taxon>
    </lineage>
</organism>
<dbReference type="PRINTS" id="PR00038">
    <property type="entry name" value="HTHLUXR"/>
</dbReference>
<dbReference type="GO" id="GO:0006355">
    <property type="term" value="P:regulation of DNA-templated transcription"/>
    <property type="evidence" value="ECO:0007669"/>
    <property type="project" value="InterPro"/>
</dbReference>
<dbReference type="InterPro" id="IPR001789">
    <property type="entry name" value="Sig_transdc_resp-reg_receiver"/>
</dbReference>
<dbReference type="PROSITE" id="PS50110">
    <property type="entry name" value="RESPONSE_REGULATORY"/>
    <property type="match status" value="1"/>
</dbReference>
<dbReference type="PANTHER" id="PTHR43214">
    <property type="entry name" value="TWO-COMPONENT RESPONSE REGULATOR"/>
    <property type="match status" value="1"/>
</dbReference>
<evidence type="ECO:0000313" key="8">
    <source>
        <dbReference type="EMBL" id="MBK3427306.1"/>
    </source>
</evidence>
<dbReference type="GO" id="GO:0003677">
    <property type="term" value="F:DNA binding"/>
    <property type="evidence" value="ECO:0007669"/>
    <property type="project" value="UniProtKB-KW"/>
</dbReference>
<dbReference type="Pfam" id="PF00072">
    <property type="entry name" value="Response_reg"/>
    <property type="match status" value="1"/>
</dbReference>
<evidence type="ECO:0000256" key="3">
    <source>
        <dbReference type="ARBA" id="ARBA00023125"/>
    </source>
</evidence>
<dbReference type="Proteomes" id="UP000603369">
    <property type="component" value="Unassembled WGS sequence"/>
</dbReference>
<dbReference type="InterPro" id="IPR000792">
    <property type="entry name" value="Tscrpt_reg_LuxR_C"/>
</dbReference>
<dbReference type="Gene3D" id="3.40.50.2300">
    <property type="match status" value="1"/>
</dbReference>
<dbReference type="EMBL" id="JAEHFL010000002">
    <property type="protein sequence ID" value="MBK3427306.1"/>
    <property type="molecule type" value="Genomic_DNA"/>
</dbReference>
<dbReference type="CDD" id="cd17535">
    <property type="entry name" value="REC_NarL-like"/>
    <property type="match status" value="1"/>
</dbReference>
<evidence type="ECO:0000256" key="4">
    <source>
        <dbReference type="ARBA" id="ARBA00023163"/>
    </source>
</evidence>
<dbReference type="SUPFAM" id="SSF52172">
    <property type="entry name" value="CheY-like"/>
    <property type="match status" value="1"/>
</dbReference>
<dbReference type="RefSeq" id="WP_200435334.1">
    <property type="nucleotide sequence ID" value="NZ_JAEHFL010000002.1"/>
</dbReference>
<reference evidence="8 9" key="1">
    <citation type="submission" date="2020-12" db="EMBL/GenBank/DDBJ databases">
        <title>Draft genome sequence of the commensal strain Corynebacterium tuberculostearicum MFP09/CIP 102622 isolated from human skin.</title>
        <authorList>
            <person name="Boukerb A.M."/>
            <person name="Janvier X."/>
            <person name="Feuilloley M.G.J."/>
            <person name="Groboillot A."/>
        </authorList>
    </citation>
    <scope>NUCLEOTIDE SEQUENCE [LARGE SCALE GENOMIC DNA]</scope>
    <source>
        <strain evidence="8 9">CIP 102622</strain>
    </source>
</reference>
<dbReference type="PROSITE" id="PS00622">
    <property type="entry name" value="HTH_LUXR_1"/>
    <property type="match status" value="1"/>
</dbReference>